<keyword evidence="3" id="KW-1185">Reference proteome</keyword>
<reference evidence="2 3" key="1">
    <citation type="submission" date="2021-07" db="EMBL/GenBank/DDBJ databases">
        <authorList>
            <person name="Palmer J.M."/>
        </authorList>
    </citation>
    <scope>NUCLEOTIDE SEQUENCE [LARGE SCALE GENOMIC DNA]</scope>
    <source>
        <strain evidence="2 3">AT_MEX2019</strain>
        <tissue evidence="2">Muscle</tissue>
    </source>
</reference>
<name>A0ABU7AB10_9TELE</name>
<evidence type="ECO:0000256" key="1">
    <source>
        <dbReference type="SAM" id="Phobius"/>
    </source>
</evidence>
<keyword evidence="1" id="KW-1133">Transmembrane helix</keyword>
<keyword evidence="1" id="KW-0472">Membrane</keyword>
<dbReference type="Proteomes" id="UP001345963">
    <property type="component" value="Unassembled WGS sequence"/>
</dbReference>
<evidence type="ECO:0000313" key="3">
    <source>
        <dbReference type="Proteomes" id="UP001345963"/>
    </source>
</evidence>
<protein>
    <submittedName>
        <fullName evidence="2">Uncharacterized protein</fullName>
    </submittedName>
</protein>
<dbReference type="PANTHER" id="PTHR39948">
    <property type="entry name" value="GEO11419P1"/>
    <property type="match status" value="1"/>
</dbReference>
<gene>
    <name evidence="2" type="ORF">ATANTOWER_010799</name>
</gene>
<feature type="transmembrane region" description="Helical" evidence="1">
    <location>
        <begin position="72"/>
        <end position="100"/>
    </location>
</feature>
<dbReference type="PANTHER" id="PTHR39948:SF1">
    <property type="entry name" value="GEO11419P1"/>
    <property type="match status" value="1"/>
</dbReference>
<proteinExistence type="predicted"/>
<keyword evidence="1" id="KW-0812">Transmembrane</keyword>
<sequence length="137" mass="15101">MCMLGDFALSYKGQLSLRFTGVFWSSRLGFLFAGKSEEGSGRVLSNQEGKQQLSSSRTFFLLKTRMANCGSCFWCIIWLMVLLCIGWPLSITLGGLYGLISPLTTCLGLDRLSDLLLEGANVGRTCANNMRHCKPLC</sequence>
<accession>A0ABU7AB10</accession>
<evidence type="ECO:0000313" key="2">
    <source>
        <dbReference type="EMBL" id="MED6234974.1"/>
    </source>
</evidence>
<organism evidence="2 3">
    <name type="scientific">Ataeniobius toweri</name>
    <dbReference type="NCBI Taxonomy" id="208326"/>
    <lineage>
        <taxon>Eukaryota</taxon>
        <taxon>Metazoa</taxon>
        <taxon>Chordata</taxon>
        <taxon>Craniata</taxon>
        <taxon>Vertebrata</taxon>
        <taxon>Euteleostomi</taxon>
        <taxon>Actinopterygii</taxon>
        <taxon>Neopterygii</taxon>
        <taxon>Teleostei</taxon>
        <taxon>Neoteleostei</taxon>
        <taxon>Acanthomorphata</taxon>
        <taxon>Ovalentaria</taxon>
        <taxon>Atherinomorphae</taxon>
        <taxon>Cyprinodontiformes</taxon>
        <taxon>Goodeidae</taxon>
        <taxon>Ataeniobius</taxon>
    </lineage>
</organism>
<dbReference type="EMBL" id="JAHUTI010010073">
    <property type="protein sequence ID" value="MED6234974.1"/>
    <property type="molecule type" value="Genomic_DNA"/>
</dbReference>
<comment type="caution">
    <text evidence="2">The sequence shown here is derived from an EMBL/GenBank/DDBJ whole genome shotgun (WGS) entry which is preliminary data.</text>
</comment>